<dbReference type="Proteomes" id="UP000001351">
    <property type="component" value="Chromosome"/>
</dbReference>
<dbReference type="OrthoDB" id="9815939at2"/>
<dbReference type="STRING" id="378806.STAUR_1548"/>
<dbReference type="KEGG" id="sur:STAUR_1548"/>
<evidence type="ECO:0000313" key="2">
    <source>
        <dbReference type="EMBL" id="ADO69352.1"/>
    </source>
</evidence>
<dbReference type="HOGENOM" id="CLU_075813_2_0_7"/>
<organism evidence="2 3">
    <name type="scientific">Stigmatella aurantiaca (strain DW4/3-1)</name>
    <dbReference type="NCBI Taxonomy" id="378806"/>
    <lineage>
        <taxon>Bacteria</taxon>
        <taxon>Pseudomonadati</taxon>
        <taxon>Myxococcota</taxon>
        <taxon>Myxococcia</taxon>
        <taxon>Myxococcales</taxon>
        <taxon>Cystobacterineae</taxon>
        <taxon>Archangiaceae</taxon>
        <taxon>Stigmatella</taxon>
    </lineage>
</organism>
<accession>E3FNS8</accession>
<reference evidence="2 3" key="1">
    <citation type="journal article" date="2011" name="Mol. Biol. Evol.">
        <title>Comparative genomic analysis of fruiting body formation in Myxococcales.</title>
        <authorList>
            <person name="Huntley S."/>
            <person name="Hamann N."/>
            <person name="Wegener-Feldbrugge S."/>
            <person name="Treuner-Lange A."/>
            <person name="Kube M."/>
            <person name="Reinhardt R."/>
            <person name="Klages S."/>
            <person name="Muller R."/>
            <person name="Ronning C.M."/>
            <person name="Nierman W.C."/>
            <person name="Sogaard-Andersen L."/>
        </authorList>
    </citation>
    <scope>NUCLEOTIDE SEQUENCE [LARGE SCALE GENOMIC DNA]</scope>
    <source>
        <strain evidence="2 3">DW4/3-1</strain>
    </source>
</reference>
<dbReference type="Pfam" id="PF19266">
    <property type="entry name" value="CIS_tube"/>
    <property type="match status" value="1"/>
</dbReference>
<dbReference type="eggNOG" id="COG1652">
    <property type="taxonomic scope" value="Bacteria"/>
</dbReference>
<dbReference type="RefSeq" id="WP_013374745.1">
    <property type="nucleotide sequence ID" value="NC_014623.1"/>
</dbReference>
<protein>
    <submittedName>
        <fullName evidence="2">Conserved uncharacterized protein</fullName>
    </submittedName>
</protein>
<evidence type="ECO:0000313" key="3">
    <source>
        <dbReference type="Proteomes" id="UP000001351"/>
    </source>
</evidence>
<dbReference type="EMBL" id="CP002271">
    <property type="protein sequence ID" value="ADO69352.1"/>
    <property type="molecule type" value="Genomic_DNA"/>
</dbReference>
<sequence length="218" mass="24594">MSLPTKLVIKAYKTPDFSGEAGAYTVRVNPEKYSQSFEVRYNEEGSAGSMSVPLTFDHMLPSRLRFELLFDVTGALPNSATDLAEEINSFLSVVYNYQGSIHEPYYLKLYWGTLVFGARLMDLQLQYTLFRPDGSPLRARAEVSFASFVDPKTMAKQENKQSADLTHVVTVREGDSLPLLCQRIYGDATCYPWVARANGLTHFQRLRAGTRLVFPPMK</sequence>
<feature type="domain" description="LysM" evidence="1">
    <location>
        <begin position="167"/>
        <end position="214"/>
    </location>
</feature>
<name>E3FNS8_STIAD</name>
<dbReference type="InterPro" id="IPR045361">
    <property type="entry name" value="CIS_tube_prot_N"/>
</dbReference>
<dbReference type="PROSITE" id="PS51782">
    <property type="entry name" value="LYSM"/>
    <property type="match status" value="1"/>
</dbReference>
<proteinExistence type="predicted"/>
<dbReference type="InterPro" id="IPR018392">
    <property type="entry name" value="LysM"/>
</dbReference>
<dbReference type="AlphaFoldDB" id="E3FNS8"/>
<evidence type="ECO:0000259" key="1">
    <source>
        <dbReference type="PROSITE" id="PS51782"/>
    </source>
</evidence>
<gene>
    <name evidence="2" type="ordered locus">STAUR_1548</name>
</gene>
<keyword evidence="3" id="KW-1185">Reference proteome</keyword>